<reference evidence="9 10" key="1">
    <citation type="journal article" date="2010" name="BMC Genomics">
        <title>Metabolic flexibility revealed in the genome of the cyst-forming alpha-1 proteobacterium Rhodospirillum centenum.</title>
        <authorList>
            <person name="Lu Y.K."/>
            <person name="Marden J."/>
            <person name="Han M."/>
            <person name="Swingley W.D."/>
            <person name="Mastrian S.D."/>
            <person name="Chowdhury S.R."/>
            <person name="Hao J."/>
            <person name="Helmy T."/>
            <person name="Kim S."/>
            <person name="Kurdoglu A.A."/>
            <person name="Matthies H.J."/>
            <person name="Rollo D."/>
            <person name="Stothard P."/>
            <person name="Blankenship R.E."/>
            <person name="Bauer C.E."/>
            <person name="Touchman J.W."/>
        </authorList>
    </citation>
    <scope>NUCLEOTIDE SEQUENCE [LARGE SCALE GENOMIC DNA]</scope>
    <source>
        <strain evidence="10">ATCC 51521 / SW</strain>
    </source>
</reference>
<feature type="transmembrane region" description="Helical" evidence="8">
    <location>
        <begin position="107"/>
        <end position="129"/>
    </location>
</feature>
<dbReference type="GO" id="GO:0008360">
    <property type="term" value="P:regulation of cell shape"/>
    <property type="evidence" value="ECO:0007669"/>
    <property type="project" value="UniProtKB-KW"/>
</dbReference>
<dbReference type="KEGG" id="rce:RC1_1966"/>
<comment type="similarity">
    <text evidence="2">Belongs to the MreD family.</text>
</comment>
<dbReference type="Pfam" id="PF04093">
    <property type="entry name" value="MreD"/>
    <property type="match status" value="1"/>
</dbReference>
<feature type="transmembrane region" description="Helical" evidence="8">
    <location>
        <begin position="12"/>
        <end position="30"/>
    </location>
</feature>
<evidence type="ECO:0000256" key="2">
    <source>
        <dbReference type="ARBA" id="ARBA00007776"/>
    </source>
</evidence>
<name>B6ITQ9_RHOCS</name>
<dbReference type="EMBL" id="CP000613">
    <property type="protein sequence ID" value="ACI99360.1"/>
    <property type="molecule type" value="Genomic_DNA"/>
</dbReference>
<comment type="subcellular location">
    <subcellularLocation>
        <location evidence="1">Cell membrane</location>
        <topology evidence="1">Multi-pass membrane protein</topology>
    </subcellularLocation>
</comment>
<organism evidence="9 10">
    <name type="scientific">Rhodospirillum centenum (strain ATCC 51521 / SW)</name>
    <dbReference type="NCBI Taxonomy" id="414684"/>
    <lineage>
        <taxon>Bacteria</taxon>
        <taxon>Pseudomonadati</taxon>
        <taxon>Pseudomonadota</taxon>
        <taxon>Alphaproteobacteria</taxon>
        <taxon>Rhodospirillales</taxon>
        <taxon>Rhodospirillaceae</taxon>
        <taxon>Rhodospirillum</taxon>
    </lineage>
</organism>
<keyword evidence="10" id="KW-1185">Reference proteome</keyword>
<dbReference type="InterPro" id="IPR007227">
    <property type="entry name" value="Cell_shape_determining_MreD"/>
</dbReference>
<feature type="transmembrane region" description="Helical" evidence="8">
    <location>
        <begin position="141"/>
        <end position="161"/>
    </location>
</feature>
<evidence type="ECO:0000256" key="5">
    <source>
        <dbReference type="ARBA" id="ARBA00022960"/>
    </source>
</evidence>
<dbReference type="HOGENOM" id="CLU_122712_0_0_5"/>
<keyword evidence="3" id="KW-1003">Cell membrane</keyword>
<dbReference type="NCBIfam" id="TIGR03426">
    <property type="entry name" value="shape_MreD"/>
    <property type="match status" value="1"/>
</dbReference>
<evidence type="ECO:0000256" key="4">
    <source>
        <dbReference type="ARBA" id="ARBA00022692"/>
    </source>
</evidence>
<dbReference type="RefSeq" id="WP_012567145.1">
    <property type="nucleotide sequence ID" value="NC_011420.2"/>
</dbReference>
<keyword evidence="6 8" id="KW-1133">Transmembrane helix</keyword>
<sequence>MAVGIWQRLDQTGRHLLPLGTTVIFMLVGMTPTQIPGLVQVAPPLMLMAVVYWAIHRPDLLRPTLVFLLGVLNDLLGGAPLGMTALVFVLAYWLLLTQRRFFLGNSFLLLWIGFTMVALGAAAVQWAVYSLMAAELLTFRAAGFQVMLATAVFPLAAWVLMRLHRAFLMDEEG</sequence>
<evidence type="ECO:0000256" key="3">
    <source>
        <dbReference type="ARBA" id="ARBA00022475"/>
    </source>
</evidence>
<accession>B6ITQ9</accession>
<dbReference type="eggNOG" id="ENOG5032U20">
    <property type="taxonomic scope" value="Bacteria"/>
</dbReference>
<evidence type="ECO:0000313" key="10">
    <source>
        <dbReference type="Proteomes" id="UP000001591"/>
    </source>
</evidence>
<gene>
    <name evidence="9" type="primary">mreD</name>
    <name evidence="9" type="ordered locus">RC1_1966</name>
</gene>
<evidence type="ECO:0000313" key="9">
    <source>
        <dbReference type="EMBL" id="ACI99360.1"/>
    </source>
</evidence>
<dbReference type="STRING" id="414684.RC1_1966"/>
<dbReference type="Proteomes" id="UP000001591">
    <property type="component" value="Chromosome"/>
</dbReference>
<evidence type="ECO:0000256" key="7">
    <source>
        <dbReference type="ARBA" id="ARBA00023136"/>
    </source>
</evidence>
<dbReference type="GO" id="GO:0005886">
    <property type="term" value="C:plasma membrane"/>
    <property type="evidence" value="ECO:0007669"/>
    <property type="project" value="UniProtKB-SubCell"/>
</dbReference>
<protein>
    <submittedName>
        <fullName evidence="9">Rod shape-determining protein MreD, putative</fullName>
    </submittedName>
</protein>
<feature type="transmembrane region" description="Helical" evidence="8">
    <location>
        <begin position="75"/>
        <end position="95"/>
    </location>
</feature>
<keyword evidence="4 8" id="KW-0812">Transmembrane</keyword>
<keyword evidence="5" id="KW-0133">Cell shape</keyword>
<evidence type="ECO:0000256" key="1">
    <source>
        <dbReference type="ARBA" id="ARBA00004651"/>
    </source>
</evidence>
<dbReference type="OrthoDB" id="7161178at2"/>
<evidence type="ECO:0000256" key="6">
    <source>
        <dbReference type="ARBA" id="ARBA00022989"/>
    </source>
</evidence>
<dbReference type="AlphaFoldDB" id="B6ITQ9"/>
<evidence type="ECO:0000256" key="8">
    <source>
        <dbReference type="SAM" id="Phobius"/>
    </source>
</evidence>
<keyword evidence="7 8" id="KW-0472">Membrane</keyword>
<proteinExistence type="inferred from homology"/>